<dbReference type="STRING" id="568899.SAMN05192534_110108"/>
<dbReference type="OrthoDB" id="10010292at2"/>
<keyword evidence="3" id="KW-1185">Reference proteome</keyword>
<reference evidence="2 3" key="1">
    <citation type="submission" date="2016-10" db="EMBL/GenBank/DDBJ databases">
        <authorList>
            <person name="de Groot N.N."/>
        </authorList>
    </citation>
    <scope>NUCLEOTIDE SEQUENCE [LARGE SCALE GENOMIC DNA]</scope>
    <source>
        <strain evidence="2 3">DSM 21632</strain>
    </source>
</reference>
<keyword evidence="1" id="KW-0472">Membrane</keyword>
<keyword evidence="1" id="KW-1133">Transmembrane helix</keyword>
<gene>
    <name evidence="2" type="ORF">SAMN05192534_110108</name>
</gene>
<dbReference type="Proteomes" id="UP000199163">
    <property type="component" value="Unassembled WGS sequence"/>
</dbReference>
<keyword evidence="1" id="KW-0812">Transmembrane</keyword>
<feature type="transmembrane region" description="Helical" evidence="1">
    <location>
        <begin position="7"/>
        <end position="26"/>
    </location>
</feature>
<protein>
    <submittedName>
        <fullName evidence="2">Uncharacterized protein</fullName>
    </submittedName>
</protein>
<accession>A0A1G8EXK2</accession>
<organism evidence="2 3">
    <name type="scientific">Alteribacillus persepolensis</name>
    <dbReference type="NCBI Taxonomy" id="568899"/>
    <lineage>
        <taxon>Bacteria</taxon>
        <taxon>Bacillati</taxon>
        <taxon>Bacillota</taxon>
        <taxon>Bacilli</taxon>
        <taxon>Bacillales</taxon>
        <taxon>Bacillaceae</taxon>
        <taxon>Alteribacillus</taxon>
    </lineage>
</organism>
<sequence length="113" mass="12900">MSCAIKYLAFFTFIFYALVPGHYGVIPSSDAWQPMIVIAADENSYDRHGFTDGDNHSFALLLWDWPLFVFIIVFGAASFFIIPTWYYKKILSALTPMFYGADYVIRSSSSINQ</sequence>
<dbReference type="AlphaFoldDB" id="A0A1G8EXK2"/>
<evidence type="ECO:0000313" key="3">
    <source>
        <dbReference type="Proteomes" id="UP000199163"/>
    </source>
</evidence>
<evidence type="ECO:0000256" key="1">
    <source>
        <dbReference type="SAM" id="Phobius"/>
    </source>
</evidence>
<evidence type="ECO:0000313" key="2">
    <source>
        <dbReference type="EMBL" id="SDH74537.1"/>
    </source>
</evidence>
<feature type="transmembrane region" description="Helical" evidence="1">
    <location>
        <begin position="65"/>
        <end position="87"/>
    </location>
</feature>
<name>A0A1G8EXK2_9BACI</name>
<proteinExistence type="predicted"/>
<dbReference type="RefSeq" id="WP_091273501.1">
    <property type="nucleotide sequence ID" value="NZ_FNDK01000010.1"/>
</dbReference>
<dbReference type="EMBL" id="FNDK01000010">
    <property type="protein sequence ID" value="SDH74537.1"/>
    <property type="molecule type" value="Genomic_DNA"/>
</dbReference>